<accession>A0A455VVF0</accession>
<dbReference type="InterPro" id="IPR011990">
    <property type="entry name" value="TPR-like_helical_dom_sf"/>
</dbReference>
<dbReference type="Gene3D" id="1.25.40.10">
    <property type="entry name" value="Tetratricopeptide repeat domain"/>
    <property type="match status" value="1"/>
</dbReference>
<gene>
    <name evidence="2" type="primary">pgaA</name>
    <name evidence="2" type="ORF">MRY18106EAS_36360</name>
</gene>
<reference evidence="2" key="1">
    <citation type="submission" date="2019-03" db="EMBL/GenBank/DDBJ databases">
        <title>Complete genome sequences of Enterobacter asburiae str. MRY18-106 isolated from a patient in Japan.</title>
        <authorList>
            <person name="Sekizuka T."/>
            <person name="Matsui M."/>
            <person name="Takara T."/>
            <person name="Uechi A."/>
            <person name="Harakuni M."/>
            <person name="Kimura T."/>
            <person name="Suzuki S."/>
            <person name="Kuroda M."/>
        </authorList>
    </citation>
    <scope>NUCLEOTIDE SEQUENCE</scope>
    <source>
        <strain evidence="2">MRY18-106</strain>
    </source>
</reference>
<dbReference type="InterPro" id="IPR023870">
    <property type="entry name" value="PGA_export_porin_PgaA"/>
</dbReference>
<evidence type="ECO:0000259" key="1">
    <source>
        <dbReference type="Pfam" id="PF21197"/>
    </source>
</evidence>
<dbReference type="GO" id="GO:1901515">
    <property type="term" value="F:poly-beta-1,6-N-acetyl-D-glucosamine transmembrane transporter activity"/>
    <property type="evidence" value="ECO:0007669"/>
    <property type="project" value="InterPro"/>
</dbReference>
<dbReference type="InterPro" id="IPR049003">
    <property type="entry name" value="PgaA_barrel"/>
</dbReference>
<protein>
    <submittedName>
        <fullName evidence="2">Poly-beta-1,6 N-acetyl-D-glucosamine export porin PgaA</fullName>
    </submittedName>
</protein>
<feature type="domain" description="PgaA membrane beta barrel" evidence="1">
    <location>
        <begin position="533"/>
        <end position="826"/>
    </location>
</feature>
<dbReference type="NCBIfam" id="TIGR03939">
    <property type="entry name" value="PGA_TPR_OMP"/>
    <property type="match status" value="1"/>
</dbReference>
<sequence>MLCNGFMINKWQIDMERSLRFNTLFFYRTPTLLFLLFLFPVLAQATESVYEQQIQLARNGNYSPFLDYLHRYQQQHALSPENVADWLQVASWAGHDDEVIQVWQRYGIYMPLPARGVAAVAQSWRNKKAWQPALARWKEARSLAPDNDDYRIGYIKTLADARMDTLALQEARRLVAENPSQAHLQTLSYVWLRQGKSWDRLLADTRALNVAPENKALLSELIDALTDSRVNTPALQLSQSVTLSPAERRRLERNAAAERVRLADVPGRTEKERLQLAQTALNRYDALLARWQKDPQAAEDVVLARIDRLGALYAHADYPRVISEYQDLTAAQHPVPDWAIGWVISAYLQEKNAAAAFALLQRYPQYASDPQDEEHALFYAWLDTGDYQSARRYAERQTHNVPWTRYDFGSPTPQPNDRWLTGQSLRLNYLLATNALPEAETLAHRLATTAPGNQGLKIDYATLLQARGLPRAAEQKLKTAEALEPSNTELEQQQAYVAMDLQEWRQMDLLADDVLARAPADRSARRLDRLRTVHHMSELRLNASKGLHSDSPVSGTHDLSWDATLYGPPVADSWRLFAGTRYAQSNFDEGKGTSRHLLGGVEWRPRDLQLEAELSSNRYHGENKPGARLATTYFVTDSWQVSGSLERLSRSTPLRALRNGISANRGEGGVRWYQNERREYQFSAALSRFSDHNRRQEYTLTGKERLWQTPSLTLDLEPGIAASKNSLRDTLYYNPARDLSVTAALAVDHEMYRHYDTLWSQQFVAGGGSYWQKNQSAGAIALLGYGQRVQWNNVIDTGVMLNWDKRPYDGKRESNLSVTFDATLRF</sequence>
<name>A0A455VVF0_ENTAS</name>
<dbReference type="EMBL" id="AP019533">
    <property type="protein sequence ID" value="BBI97104.1"/>
    <property type="molecule type" value="Genomic_DNA"/>
</dbReference>
<dbReference type="NCBIfam" id="NF007468">
    <property type="entry name" value="PRK10049.1"/>
    <property type="match status" value="1"/>
</dbReference>
<dbReference type="Pfam" id="PF21197">
    <property type="entry name" value="PgaA_barrel"/>
    <property type="match status" value="1"/>
</dbReference>
<evidence type="ECO:0000313" key="2">
    <source>
        <dbReference type="EMBL" id="BBI97104.1"/>
    </source>
</evidence>
<proteinExistence type="predicted"/>
<dbReference type="AlphaFoldDB" id="A0A455VVF0"/>
<organism evidence="2">
    <name type="scientific">Enterobacter asburiae</name>
    <dbReference type="NCBI Taxonomy" id="61645"/>
    <lineage>
        <taxon>Bacteria</taxon>
        <taxon>Pseudomonadati</taxon>
        <taxon>Pseudomonadota</taxon>
        <taxon>Gammaproteobacteria</taxon>
        <taxon>Enterobacterales</taxon>
        <taxon>Enterobacteriaceae</taxon>
        <taxon>Enterobacter</taxon>
        <taxon>Enterobacter cloacae complex</taxon>
    </lineage>
</organism>